<reference evidence="3" key="1">
    <citation type="journal article" date="2019" name="Int. J. Syst. Evol. Microbiol.">
        <title>The Global Catalogue of Microorganisms (GCM) 10K type strain sequencing project: providing services to taxonomists for standard genome sequencing and annotation.</title>
        <authorList>
            <consortium name="The Broad Institute Genomics Platform"/>
            <consortium name="The Broad Institute Genome Sequencing Center for Infectious Disease"/>
            <person name="Wu L."/>
            <person name="Ma J."/>
        </authorList>
    </citation>
    <scope>NUCLEOTIDE SEQUENCE [LARGE SCALE GENOMIC DNA]</scope>
    <source>
        <strain evidence="3">CGMCC 1.6784</strain>
    </source>
</reference>
<dbReference type="RefSeq" id="WP_188818819.1">
    <property type="nucleotide sequence ID" value="NZ_BMLK01000005.1"/>
</dbReference>
<comment type="similarity">
    <text evidence="1">Belongs to the universal stress protein A family.</text>
</comment>
<dbReference type="Gene3D" id="3.40.50.12370">
    <property type="match status" value="1"/>
</dbReference>
<dbReference type="PANTHER" id="PTHR46268">
    <property type="entry name" value="STRESS RESPONSE PROTEIN NHAX"/>
    <property type="match status" value="1"/>
</dbReference>
<dbReference type="CDD" id="cd00293">
    <property type="entry name" value="USP-like"/>
    <property type="match status" value="1"/>
</dbReference>
<proteinExistence type="inferred from homology"/>
<protein>
    <submittedName>
        <fullName evidence="2">Universal stress protein A</fullName>
    </submittedName>
</protein>
<evidence type="ECO:0000313" key="2">
    <source>
        <dbReference type="EMBL" id="GGN45800.1"/>
    </source>
</evidence>
<dbReference type="Proteomes" id="UP000605099">
    <property type="component" value="Unassembled WGS sequence"/>
</dbReference>
<organism evidence="2 3">
    <name type="scientific">Novosphingobium indicum</name>
    <dbReference type="NCBI Taxonomy" id="462949"/>
    <lineage>
        <taxon>Bacteria</taxon>
        <taxon>Pseudomonadati</taxon>
        <taxon>Pseudomonadota</taxon>
        <taxon>Alphaproteobacteria</taxon>
        <taxon>Sphingomonadales</taxon>
        <taxon>Sphingomonadaceae</taxon>
        <taxon>Novosphingobium</taxon>
    </lineage>
</organism>
<evidence type="ECO:0000313" key="3">
    <source>
        <dbReference type="Proteomes" id="UP000605099"/>
    </source>
</evidence>
<name>A0ABQ2JFG2_9SPHN</name>
<accession>A0ABQ2JFG2</accession>
<dbReference type="PANTHER" id="PTHR46268:SF15">
    <property type="entry name" value="UNIVERSAL STRESS PROTEIN HP_0031"/>
    <property type="match status" value="1"/>
</dbReference>
<keyword evidence="3" id="KW-1185">Reference proteome</keyword>
<comment type="caution">
    <text evidence="2">The sequence shown here is derived from an EMBL/GenBank/DDBJ whole genome shotgun (WGS) entry which is preliminary data.</text>
</comment>
<gene>
    <name evidence="2" type="ORF">GCM10011349_12250</name>
</gene>
<dbReference type="EMBL" id="BMLK01000005">
    <property type="protein sequence ID" value="GGN45800.1"/>
    <property type="molecule type" value="Genomic_DNA"/>
</dbReference>
<sequence>MSASDLLPRSLKEKVRVKNILLHVQDDPGMGARFQTALSLARDQDGHLTCLQVTPTPYFPADGPVSPETFNLFVDSVEVPARELRAALEARLNSDMVSWDWRTRNGNSAIEILREALLADVIVAATGDEAPDISTVGALVVHGHVPILAVPVTASQFDPGDPIMIAWNGTAESANSVRHSLAMMRAAASVHIVTIAEERLDFPPTDVAAYLSRHGIHAEIHERPAEPSVAEALTASARELGVSCIVMGGYGHSRYRERMFGGVTRTLLLDCPIPLLLSH</sequence>
<evidence type="ECO:0000256" key="1">
    <source>
        <dbReference type="ARBA" id="ARBA00008791"/>
    </source>
</evidence>
<dbReference type="SUPFAM" id="SSF52402">
    <property type="entry name" value="Adenine nucleotide alpha hydrolases-like"/>
    <property type="match status" value="2"/>
</dbReference>